<dbReference type="Proteomes" id="UP000789920">
    <property type="component" value="Unassembled WGS sequence"/>
</dbReference>
<sequence>CFPLDSLLYVWNAPPCIHVVPSFASSRNTCLDGAPPESVPSGQSTCKFSCPGFITCEFGFPPPDVDLLQESSSVHAPLYQSLGNMHMKYSSISKSSAVGLSLIVFITSIHWNLEYLLPVKNLV</sequence>
<comment type="caution">
    <text evidence="1">The sequence shown here is derived from an EMBL/GenBank/DDBJ whole genome shotgun (WGS) entry which is preliminary data.</text>
</comment>
<name>A0ACA9RV12_9GLOM</name>
<evidence type="ECO:0000313" key="2">
    <source>
        <dbReference type="Proteomes" id="UP000789920"/>
    </source>
</evidence>
<feature type="non-terminal residue" evidence="1">
    <location>
        <position position="1"/>
    </location>
</feature>
<evidence type="ECO:0000313" key="1">
    <source>
        <dbReference type="EMBL" id="CAG8808460.1"/>
    </source>
</evidence>
<feature type="non-terminal residue" evidence="1">
    <location>
        <position position="123"/>
    </location>
</feature>
<keyword evidence="2" id="KW-1185">Reference proteome</keyword>
<gene>
    <name evidence="1" type="ORF">RPERSI_LOCUS22625</name>
</gene>
<accession>A0ACA9RV12</accession>
<reference evidence="1" key="1">
    <citation type="submission" date="2021-06" db="EMBL/GenBank/DDBJ databases">
        <authorList>
            <person name="Kallberg Y."/>
            <person name="Tangrot J."/>
            <person name="Rosling A."/>
        </authorList>
    </citation>
    <scope>NUCLEOTIDE SEQUENCE</scope>
    <source>
        <strain evidence="1">MA461A</strain>
    </source>
</reference>
<protein>
    <submittedName>
        <fullName evidence="1">29360_t:CDS:1</fullName>
    </submittedName>
</protein>
<dbReference type="EMBL" id="CAJVQC010068871">
    <property type="protein sequence ID" value="CAG8808460.1"/>
    <property type="molecule type" value="Genomic_DNA"/>
</dbReference>
<proteinExistence type="predicted"/>
<organism evidence="1 2">
    <name type="scientific">Racocetra persica</name>
    <dbReference type="NCBI Taxonomy" id="160502"/>
    <lineage>
        <taxon>Eukaryota</taxon>
        <taxon>Fungi</taxon>
        <taxon>Fungi incertae sedis</taxon>
        <taxon>Mucoromycota</taxon>
        <taxon>Glomeromycotina</taxon>
        <taxon>Glomeromycetes</taxon>
        <taxon>Diversisporales</taxon>
        <taxon>Gigasporaceae</taxon>
        <taxon>Racocetra</taxon>
    </lineage>
</organism>